<dbReference type="EMBL" id="JDST02000109">
    <property type="protein sequence ID" value="KFB75014.1"/>
    <property type="molecule type" value="Genomic_DNA"/>
</dbReference>
<dbReference type="Pfam" id="PF00175">
    <property type="entry name" value="NAD_binding_1"/>
    <property type="match status" value="1"/>
</dbReference>
<name>A0A080MCV4_9PROT</name>
<evidence type="ECO:0000256" key="3">
    <source>
        <dbReference type="ARBA" id="ARBA00022714"/>
    </source>
</evidence>
<keyword evidence="4" id="KW-0472">Membrane</keyword>
<dbReference type="CDD" id="cd00207">
    <property type="entry name" value="fer2"/>
    <property type="match status" value="1"/>
</dbReference>
<evidence type="ECO:0000259" key="7">
    <source>
        <dbReference type="PROSITE" id="PS51384"/>
    </source>
</evidence>
<evidence type="ECO:0000313" key="8">
    <source>
        <dbReference type="EMBL" id="KFB75014.1"/>
    </source>
</evidence>
<feature type="domain" description="2Fe-2S ferredoxin-type" evidence="6">
    <location>
        <begin position="298"/>
        <end position="388"/>
    </location>
</feature>
<dbReference type="InterPro" id="IPR016174">
    <property type="entry name" value="Di-haem_cyt_TM"/>
</dbReference>
<dbReference type="GO" id="GO:0016491">
    <property type="term" value="F:oxidoreductase activity"/>
    <property type="evidence" value="ECO:0007669"/>
    <property type="project" value="UniProtKB-KW"/>
</dbReference>
<feature type="transmembrane region" description="Helical" evidence="4">
    <location>
        <begin position="84"/>
        <end position="105"/>
    </location>
</feature>
<keyword evidence="3" id="KW-0408">Iron</keyword>
<keyword evidence="3" id="KW-0479">Metal-binding</keyword>
<dbReference type="InterPro" id="IPR027387">
    <property type="entry name" value="Cytb/b6-like_sf"/>
</dbReference>
<reference evidence="8" key="1">
    <citation type="submission" date="2014-02" db="EMBL/GenBank/DDBJ databases">
        <title>Expanding our view of genomic diversity in Candidatus Accumulibacter clades.</title>
        <authorList>
            <person name="Skennerton C.T."/>
            <person name="Barr J.J."/>
            <person name="Slater F.R."/>
            <person name="Bond P.L."/>
            <person name="Tyson G.W."/>
        </authorList>
    </citation>
    <scope>NUCLEOTIDE SEQUENCE [LARGE SCALE GENOMIC DNA]</scope>
</reference>
<dbReference type="STRING" id="1453999.AW06_003977"/>
<dbReference type="SUPFAM" id="SSF52343">
    <property type="entry name" value="Ferredoxin reductase-like, C-terminal NADP-linked domain"/>
    <property type="match status" value="1"/>
</dbReference>
<dbReference type="InterPro" id="IPR012675">
    <property type="entry name" value="Beta-grasp_dom_sf"/>
</dbReference>
<evidence type="ECO:0000256" key="2">
    <source>
        <dbReference type="ARBA" id="ARBA00011649"/>
    </source>
</evidence>
<keyword evidence="8" id="KW-0560">Oxidoreductase</keyword>
<keyword evidence="4" id="KW-0812">Transmembrane</keyword>
<dbReference type="Proteomes" id="UP000021315">
    <property type="component" value="Unassembled WGS sequence"/>
</dbReference>
<dbReference type="PROSITE" id="PS51384">
    <property type="entry name" value="FAD_FR"/>
    <property type="match status" value="1"/>
</dbReference>
<dbReference type="Gene3D" id="1.20.810.10">
    <property type="entry name" value="Cytochrome Bc1 Complex, Chain C"/>
    <property type="match status" value="1"/>
</dbReference>
<comment type="subunit">
    <text evidence="2">The main subunits of complex b-c1 are: cytochrome b, cytochrome c1 and the Rieske protein.</text>
</comment>
<dbReference type="InterPro" id="IPR017927">
    <property type="entry name" value="FAD-bd_FR_type"/>
</dbReference>
<keyword evidence="9" id="KW-1185">Reference proteome</keyword>
<keyword evidence="4" id="KW-1133">Transmembrane helix</keyword>
<dbReference type="AlphaFoldDB" id="A0A080MCV4"/>
<dbReference type="Gene3D" id="3.10.20.30">
    <property type="match status" value="1"/>
</dbReference>
<dbReference type="Pfam" id="PF00970">
    <property type="entry name" value="FAD_binding_6"/>
    <property type="match status" value="1"/>
</dbReference>
<protein>
    <submittedName>
        <fullName evidence="8">CDP-6-deoxy-L-threo-D-glycero-4-hexulose-3-dehydrase reductase</fullName>
        <ecNumber evidence="8">1.17.1.-</ecNumber>
    </submittedName>
</protein>
<dbReference type="Pfam" id="PF00111">
    <property type="entry name" value="Fer2"/>
    <property type="match status" value="1"/>
</dbReference>
<dbReference type="InterPro" id="IPR039261">
    <property type="entry name" value="FNR_nucleotide-bd"/>
</dbReference>
<accession>A0A080MCV4</accession>
<evidence type="ECO:0000256" key="4">
    <source>
        <dbReference type="SAM" id="Phobius"/>
    </source>
</evidence>
<feature type="transmembrane region" description="Helical" evidence="4">
    <location>
        <begin position="178"/>
        <end position="201"/>
    </location>
</feature>
<dbReference type="PROSITE" id="PS51002">
    <property type="entry name" value="CYTB_NTER"/>
    <property type="match status" value="1"/>
</dbReference>
<sequence>MVKILQQLLRWLFMRIENVFNVAFGDKMNPFYHLGTISFWQFWLLVGSGLYLYIFADTGVHDAFESVERITHDQWWAGGILRSIHRYATDGMILTMLLHMLRHFAYDRYRGFRSFSWLTGVALLWLVYIAGVNGFMLVWDKLAQFVVIATAEWFDVLPMFNGTLIRNFLYLESVNSRLFTLLAFIHIGAPLIVAFIMWVHVQRVPRAHINPPRPIAIAVSVMFLALALVKPILSQGGEADMSVVPTDIDFDWFELPVLALVYVINPLHLWYWVLGLTALFFLLPWLPPKRLGSARAQNSITFHPDQKAISARFGETLLDAGLRQDIDLPYECRNGGCGVCKCTVLQGKVDPGLYQPSALSAAELAQGKVLLCCASALEDVEIEYQASTAPKILREYSARVVGMEKLTDDVMRVLLKLPEGQRIAFKAGQYINILLEDGQRRAFSFANPPHEAEFVELQIRLMPGGRFTTYVFEAMKVGDPVRFEGPMGDFTLRESARPIVFVAGATGFAPVKSMVEDAFRRGLQRQIYLYWGVRSRKDLYLPDLPEQWAREHENFHFVPVLSDPAPDDSWSGRTGLVHEAILEDFPELKEHEIYACGSVRMVEAIFPFLKKHGAEDGACFSDAFSVSARSMAFQPRQK</sequence>
<evidence type="ECO:0000313" key="9">
    <source>
        <dbReference type="Proteomes" id="UP000021315"/>
    </source>
</evidence>
<organism evidence="8 9">
    <name type="scientific">Candidatus Accumulibacter cognatus</name>
    <dbReference type="NCBI Taxonomy" id="2954383"/>
    <lineage>
        <taxon>Bacteria</taxon>
        <taxon>Pseudomonadati</taxon>
        <taxon>Pseudomonadota</taxon>
        <taxon>Betaproteobacteria</taxon>
        <taxon>Candidatus Accumulibacter</taxon>
    </lineage>
</organism>
<feature type="transmembrane region" description="Helical" evidence="4">
    <location>
        <begin position="269"/>
        <end position="286"/>
    </location>
</feature>
<keyword evidence="3" id="KW-0001">2Fe-2S</keyword>
<dbReference type="GO" id="GO:0009055">
    <property type="term" value="F:electron transfer activity"/>
    <property type="evidence" value="ECO:0007669"/>
    <property type="project" value="InterPro"/>
</dbReference>
<dbReference type="SUPFAM" id="SSF81342">
    <property type="entry name" value="Transmembrane di-heme cytochromes"/>
    <property type="match status" value="1"/>
</dbReference>
<dbReference type="Gene3D" id="2.40.30.10">
    <property type="entry name" value="Translation factors"/>
    <property type="match status" value="1"/>
</dbReference>
<dbReference type="InterPro" id="IPR036010">
    <property type="entry name" value="2Fe-2S_ferredoxin-like_sf"/>
</dbReference>
<dbReference type="InterPro" id="IPR017938">
    <property type="entry name" value="Riboflavin_synthase-like_b-brl"/>
</dbReference>
<gene>
    <name evidence="8" type="primary">ascD_2</name>
    <name evidence="8" type="ORF">AW06_003977</name>
</gene>
<dbReference type="Gene3D" id="3.40.50.80">
    <property type="entry name" value="Nucleotide-binding domain of ferredoxin-NADP reductase (FNR) module"/>
    <property type="match status" value="1"/>
</dbReference>
<feature type="domain" description="Cytochrome b/b6 N-terminal region profile" evidence="5">
    <location>
        <begin position="1"/>
        <end position="213"/>
    </location>
</feature>
<dbReference type="InterPro" id="IPR001433">
    <property type="entry name" value="OxRdtase_FAD/NAD-bd"/>
</dbReference>
<evidence type="ECO:0000256" key="1">
    <source>
        <dbReference type="ARBA" id="ARBA00001974"/>
    </source>
</evidence>
<evidence type="ECO:0000259" key="5">
    <source>
        <dbReference type="PROSITE" id="PS51002"/>
    </source>
</evidence>
<dbReference type="PROSITE" id="PS00197">
    <property type="entry name" value="2FE2S_FER_1"/>
    <property type="match status" value="1"/>
</dbReference>
<dbReference type="PANTHER" id="PTHR47354:SF5">
    <property type="entry name" value="PROTEIN RFBI"/>
    <property type="match status" value="1"/>
</dbReference>
<feature type="transmembrane region" description="Helical" evidence="4">
    <location>
        <begin position="213"/>
        <end position="233"/>
    </location>
</feature>
<dbReference type="GO" id="GO:0051537">
    <property type="term" value="F:2 iron, 2 sulfur cluster binding"/>
    <property type="evidence" value="ECO:0007669"/>
    <property type="project" value="UniProtKB-KW"/>
</dbReference>
<dbReference type="RefSeq" id="WP_034952977.1">
    <property type="nucleotide sequence ID" value="NZ_JDST02000109.1"/>
</dbReference>
<dbReference type="InterPro" id="IPR001041">
    <property type="entry name" value="2Fe-2S_ferredoxin-type"/>
</dbReference>
<dbReference type="PANTHER" id="PTHR47354">
    <property type="entry name" value="NADH OXIDOREDUCTASE HCR"/>
    <property type="match status" value="1"/>
</dbReference>
<dbReference type="InterPro" id="IPR006058">
    <property type="entry name" value="2Fe2S_fd_BS"/>
</dbReference>
<dbReference type="SUPFAM" id="SSF63380">
    <property type="entry name" value="Riboflavin synthase domain-like"/>
    <property type="match status" value="1"/>
</dbReference>
<dbReference type="GO" id="GO:0022904">
    <property type="term" value="P:respiratory electron transport chain"/>
    <property type="evidence" value="ECO:0007669"/>
    <property type="project" value="InterPro"/>
</dbReference>
<dbReference type="EC" id="1.17.1.-" evidence="8"/>
<dbReference type="PRINTS" id="PR00410">
    <property type="entry name" value="PHEHYDRXLASE"/>
</dbReference>
<keyword evidence="3" id="KW-0411">Iron-sulfur</keyword>
<feature type="transmembrane region" description="Helical" evidence="4">
    <location>
        <begin position="37"/>
        <end position="56"/>
    </location>
</feature>
<evidence type="ECO:0000259" key="6">
    <source>
        <dbReference type="PROSITE" id="PS51085"/>
    </source>
</evidence>
<comment type="caution">
    <text evidence="8">The sequence shown here is derived from an EMBL/GenBank/DDBJ whole genome shotgun (WGS) entry which is preliminary data.</text>
</comment>
<dbReference type="PROSITE" id="PS51085">
    <property type="entry name" value="2FE2S_FER_2"/>
    <property type="match status" value="1"/>
</dbReference>
<dbReference type="Pfam" id="PF00033">
    <property type="entry name" value="Cytochrome_B"/>
    <property type="match status" value="1"/>
</dbReference>
<proteinExistence type="predicted"/>
<dbReference type="InterPro" id="IPR050415">
    <property type="entry name" value="MRET"/>
</dbReference>
<feature type="domain" description="FAD-binding FR-type" evidence="7">
    <location>
        <begin position="393"/>
        <end position="493"/>
    </location>
</feature>
<dbReference type="InterPro" id="IPR005797">
    <property type="entry name" value="Cyt_b/b6_N"/>
</dbReference>
<dbReference type="InterPro" id="IPR008333">
    <property type="entry name" value="Cbr1-like_FAD-bd_dom"/>
</dbReference>
<dbReference type="CDD" id="cd06189">
    <property type="entry name" value="flavin_oxioreductase"/>
    <property type="match status" value="1"/>
</dbReference>
<dbReference type="SUPFAM" id="SSF54292">
    <property type="entry name" value="2Fe-2S ferredoxin-like"/>
    <property type="match status" value="1"/>
</dbReference>
<comment type="cofactor">
    <cofactor evidence="1">
        <name>FAD</name>
        <dbReference type="ChEBI" id="CHEBI:57692"/>
    </cofactor>
</comment>
<dbReference type="GO" id="GO:0016020">
    <property type="term" value="C:membrane"/>
    <property type="evidence" value="ECO:0007669"/>
    <property type="project" value="InterPro"/>
</dbReference>
<feature type="transmembrane region" description="Helical" evidence="4">
    <location>
        <begin position="117"/>
        <end position="139"/>
    </location>
</feature>